<comment type="caution">
    <text evidence="4">The sequence shown here is derived from an EMBL/GenBank/DDBJ whole genome shotgun (WGS) entry which is preliminary data.</text>
</comment>
<dbReference type="SUPFAM" id="SSF52540">
    <property type="entry name" value="P-loop containing nucleoside triphosphate hydrolases"/>
    <property type="match status" value="1"/>
</dbReference>
<sequence>MDGLYIAAAIIHFIEYAGRLVASSQSRHSPPNGLPLEHRELGSIAKCLLSSSRQIEESLRSQHREHTHTNISILQHQAASHCQSIAEELLDAIELLQAAGPGTKWRSFRQALRVVLSDSKVQALDRGLRSLRHQTICTTIDSLRLEASRLSRVQAALRHASEDAPPAPDRGVSVGDRFLNDNRLGDTWRKLIVRAILENQRNPNAMLPPFLGLKPKGTWARAYEGGVRARVLHRLTFRNMEDREQQIPDADDETFHWVFRDPVINDKPWSSFRDFLRWPTSKIYWITGKPGSGKSTLMKHIRQSLETRNLLRYWSGGRNVLQARFYFCNSGENMQMSIEGLLQSLLLDCLRPIPSSIIQRVLPARWEVACLFDQDDVPWGEEELLGALRTLLMDVYAHQKFFFLIDGLDEYFGEQSQLIDLIMELAEETNNLKLCISSRRWPHFHDAFMGRPHLVLEDLTDADIGHYVEAKFEESSAFCQLRQEPENFERLMRDTCHKAEGCFLWAQLAVQYLTDALSNGDSIGDLENRLGELFPGDIERIIEKIIASLDEEERDDASRIFQIVRSCDDFATVLCVALADLEDTNLAKMTSAKVMPVQYKESLSKIMRRTLINRCQGLLDIPAPNEDEDDSDETEEGSDDESGNESDDEPTRKKQATYHPQNKTQSPISYLIWR</sequence>
<dbReference type="AlphaFoldDB" id="A0A8H7N626"/>
<dbReference type="Gene3D" id="3.40.50.300">
    <property type="entry name" value="P-loop containing nucleotide triphosphate hydrolases"/>
    <property type="match status" value="1"/>
</dbReference>
<protein>
    <recommendedName>
        <fullName evidence="3">NACHT domain-containing protein</fullName>
    </recommendedName>
</protein>
<dbReference type="PANTHER" id="PTHR10039">
    <property type="entry name" value="AMELOGENIN"/>
    <property type="match status" value="1"/>
</dbReference>
<accession>A0A8H7N626</accession>
<dbReference type="PANTHER" id="PTHR10039:SF5">
    <property type="entry name" value="NACHT DOMAIN-CONTAINING PROTEIN"/>
    <property type="match status" value="1"/>
</dbReference>
<dbReference type="PROSITE" id="PS50837">
    <property type="entry name" value="NACHT"/>
    <property type="match status" value="1"/>
</dbReference>
<evidence type="ECO:0000259" key="3">
    <source>
        <dbReference type="PROSITE" id="PS50837"/>
    </source>
</evidence>
<dbReference type="Proteomes" id="UP000616885">
    <property type="component" value="Unassembled WGS sequence"/>
</dbReference>
<name>A0A8H7N626_BIOOC</name>
<dbReference type="EMBL" id="JADCTT010000007">
    <property type="protein sequence ID" value="KAF9749772.1"/>
    <property type="molecule type" value="Genomic_DNA"/>
</dbReference>
<evidence type="ECO:0000313" key="5">
    <source>
        <dbReference type="Proteomes" id="UP000616885"/>
    </source>
</evidence>
<gene>
    <name evidence="4" type="ORF">IM811_015799</name>
</gene>
<dbReference type="Pfam" id="PF24883">
    <property type="entry name" value="NPHP3_N"/>
    <property type="match status" value="1"/>
</dbReference>
<feature type="domain" description="NACHT" evidence="3">
    <location>
        <begin position="282"/>
        <end position="410"/>
    </location>
</feature>
<evidence type="ECO:0000256" key="1">
    <source>
        <dbReference type="ARBA" id="ARBA00022737"/>
    </source>
</evidence>
<feature type="compositionally biased region" description="Acidic residues" evidence="2">
    <location>
        <begin position="625"/>
        <end position="648"/>
    </location>
</feature>
<feature type="compositionally biased region" description="Polar residues" evidence="2">
    <location>
        <begin position="658"/>
        <end position="668"/>
    </location>
</feature>
<evidence type="ECO:0000256" key="2">
    <source>
        <dbReference type="SAM" id="MobiDB-lite"/>
    </source>
</evidence>
<proteinExistence type="predicted"/>
<reference evidence="4" key="1">
    <citation type="submission" date="2020-10" db="EMBL/GenBank/DDBJ databases">
        <title>High-Quality Genome Resource of Clonostachys rosea strain S41 by Oxford Nanopore Long-Read Sequencing.</title>
        <authorList>
            <person name="Wang H."/>
        </authorList>
    </citation>
    <scope>NUCLEOTIDE SEQUENCE</scope>
    <source>
        <strain evidence="4">S41</strain>
    </source>
</reference>
<feature type="region of interest" description="Disordered" evidence="2">
    <location>
        <begin position="619"/>
        <end position="674"/>
    </location>
</feature>
<dbReference type="InterPro" id="IPR027417">
    <property type="entry name" value="P-loop_NTPase"/>
</dbReference>
<keyword evidence="1" id="KW-0677">Repeat</keyword>
<organism evidence="4 5">
    <name type="scientific">Bionectria ochroleuca</name>
    <name type="common">Gliocladium roseum</name>
    <dbReference type="NCBI Taxonomy" id="29856"/>
    <lineage>
        <taxon>Eukaryota</taxon>
        <taxon>Fungi</taxon>
        <taxon>Dikarya</taxon>
        <taxon>Ascomycota</taxon>
        <taxon>Pezizomycotina</taxon>
        <taxon>Sordariomycetes</taxon>
        <taxon>Hypocreomycetidae</taxon>
        <taxon>Hypocreales</taxon>
        <taxon>Bionectriaceae</taxon>
        <taxon>Clonostachys</taxon>
    </lineage>
</organism>
<dbReference type="InterPro" id="IPR007111">
    <property type="entry name" value="NACHT_NTPase"/>
</dbReference>
<evidence type="ECO:0000313" key="4">
    <source>
        <dbReference type="EMBL" id="KAF9749772.1"/>
    </source>
</evidence>
<dbReference type="InterPro" id="IPR056884">
    <property type="entry name" value="NPHP3-like_N"/>
</dbReference>